<sequence length="491" mass="52219">MARKGMKVSTASAAPTSWSVADFGVFYTKNAAELRAHATRILKDTNRAEEVVQDALIKFMLAAPELSSAEHALGYLHRTIENLCVDIFRLEGRRPNLVVLDDAQAEIEANWIDNEDHADVISAADDAAIIRQALALLSPAERTALVMWEMEGRTTEEIASALNIKESAVRHTLSRARASMRRILTEIVIDEERGLTALDMLSTTYKRAGEIAKKSSSVALSLVLVMAAFLGFNSMTGSESNLTSTKIVAQAPAKPAAPSTSATPSAKPAAPADVAPTADAVAEAITEQIPLIVNDTSDAQKFQTFSNQVAAAKEMLALAAPNIFPGLDANGIPVAITVNDGSDYIGNAVLHSRTGSVTTQSTVVTESSLMTNDPKSINVLIHQFITYTGLDLQYAVIPSVRIKGVWADLKVTGTSSNVKTLADGSKLITVYIVLDTEKTESAGIAMPAFGRDANRIPPVILTVIHTNSTGQEIYGQAVQVLDPLAQVGGAI</sequence>
<dbReference type="InterPro" id="IPR013249">
    <property type="entry name" value="RNA_pol_sigma70_r4_t2"/>
</dbReference>
<evidence type="ECO:0000259" key="6">
    <source>
        <dbReference type="Pfam" id="PF04542"/>
    </source>
</evidence>
<keyword evidence="5" id="KW-0804">Transcription</keyword>
<evidence type="ECO:0000256" key="3">
    <source>
        <dbReference type="ARBA" id="ARBA00023082"/>
    </source>
</evidence>
<organism evidence="8">
    <name type="scientific">freshwater metagenome</name>
    <dbReference type="NCBI Taxonomy" id="449393"/>
    <lineage>
        <taxon>unclassified sequences</taxon>
        <taxon>metagenomes</taxon>
        <taxon>ecological metagenomes</taxon>
    </lineage>
</organism>
<dbReference type="PANTHER" id="PTHR43133">
    <property type="entry name" value="RNA POLYMERASE ECF-TYPE SIGMA FACTO"/>
    <property type="match status" value="1"/>
</dbReference>
<feature type="domain" description="RNA polymerase sigma factor 70 region 4 type 2" evidence="7">
    <location>
        <begin position="129"/>
        <end position="180"/>
    </location>
</feature>
<dbReference type="GO" id="GO:0003677">
    <property type="term" value="F:DNA binding"/>
    <property type="evidence" value="ECO:0007669"/>
    <property type="project" value="UniProtKB-KW"/>
</dbReference>
<reference evidence="8" key="1">
    <citation type="submission" date="2020-05" db="EMBL/GenBank/DDBJ databases">
        <authorList>
            <person name="Chiriac C."/>
            <person name="Salcher M."/>
            <person name="Ghai R."/>
            <person name="Kavagutti S V."/>
        </authorList>
    </citation>
    <scope>NUCLEOTIDE SEQUENCE</scope>
</reference>
<dbReference type="InterPro" id="IPR036388">
    <property type="entry name" value="WH-like_DNA-bd_sf"/>
</dbReference>
<dbReference type="InterPro" id="IPR007627">
    <property type="entry name" value="RNA_pol_sigma70_r2"/>
</dbReference>
<gene>
    <name evidence="8" type="ORF">UFOPK3306_00276</name>
</gene>
<dbReference type="Gene3D" id="1.10.1740.10">
    <property type="match status" value="1"/>
</dbReference>
<dbReference type="SUPFAM" id="SSF88946">
    <property type="entry name" value="Sigma2 domain of RNA polymerase sigma factors"/>
    <property type="match status" value="1"/>
</dbReference>
<dbReference type="InterPro" id="IPR013324">
    <property type="entry name" value="RNA_pol_sigma_r3/r4-like"/>
</dbReference>
<dbReference type="PANTHER" id="PTHR43133:SF8">
    <property type="entry name" value="RNA POLYMERASE SIGMA FACTOR HI_1459-RELATED"/>
    <property type="match status" value="1"/>
</dbReference>
<dbReference type="Gene3D" id="1.10.10.10">
    <property type="entry name" value="Winged helix-like DNA-binding domain superfamily/Winged helix DNA-binding domain"/>
    <property type="match status" value="1"/>
</dbReference>
<dbReference type="Pfam" id="PF04542">
    <property type="entry name" value="Sigma70_r2"/>
    <property type="match status" value="1"/>
</dbReference>
<keyword evidence="2" id="KW-0805">Transcription regulation</keyword>
<dbReference type="AlphaFoldDB" id="A0A6J7CIC6"/>
<evidence type="ECO:0000256" key="5">
    <source>
        <dbReference type="ARBA" id="ARBA00023163"/>
    </source>
</evidence>
<dbReference type="NCBIfam" id="TIGR02937">
    <property type="entry name" value="sigma70-ECF"/>
    <property type="match status" value="1"/>
</dbReference>
<evidence type="ECO:0000259" key="7">
    <source>
        <dbReference type="Pfam" id="PF08281"/>
    </source>
</evidence>
<dbReference type="Pfam" id="PF08281">
    <property type="entry name" value="Sigma70_r4_2"/>
    <property type="match status" value="1"/>
</dbReference>
<dbReference type="GO" id="GO:0006352">
    <property type="term" value="P:DNA-templated transcription initiation"/>
    <property type="evidence" value="ECO:0007669"/>
    <property type="project" value="InterPro"/>
</dbReference>
<name>A0A6J7CIC6_9ZZZZ</name>
<evidence type="ECO:0000256" key="1">
    <source>
        <dbReference type="ARBA" id="ARBA00010641"/>
    </source>
</evidence>
<dbReference type="SUPFAM" id="SSF88659">
    <property type="entry name" value="Sigma3 and sigma4 domains of RNA polymerase sigma factors"/>
    <property type="match status" value="1"/>
</dbReference>
<keyword evidence="3" id="KW-0731">Sigma factor</keyword>
<evidence type="ECO:0000256" key="4">
    <source>
        <dbReference type="ARBA" id="ARBA00023125"/>
    </source>
</evidence>
<dbReference type="InterPro" id="IPR014284">
    <property type="entry name" value="RNA_pol_sigma-70_dom"/>
</dbReference>
<dbReference type="InterPro" id="IPR039425">
    <property type="entry name" value="RNA_pol_sigma-70-like"/>
</dbReference>
<keyword evidence="4" id="KW-0238">DNA-binding</keyword>
<comment type="similarity">
    <text evidence="1">Belongs to the sigma-70 factor family. ECF subfamily.</text>
</comment>
<dbReference type="GO" id="GO:0016987">
    <property type="term" value="F:sigma factor activity"/>
    <property type="evidence" value="ECO:0007669"/>
    <property type="project" value="UniProtKB-KW"/>
</dbReference>
<dbReference type="InterPro" id="IPR013325">
    <property type="entry name" value="RNA_pol_sigma_r2"/>
</dbReference>
<evidence type="ECO:0000313" key="8">
    <source>
        <dbReference type="EMBL" id="CAB4858077.1"/>
    </source>
</evidence>
<dbReference type="CDD" id="cd06171">
    <property type="entry name" value="Sigma70_r4"/>
    <property type="match status" value="1"/>
</dbReference>
<dbReference type="EMBL" id="CAFBLI010000012">
    <property type="protein sequence ID" value="CAB4858077.1"/>
    <property type="molecule type" value="Genomic_DNA"/>
</dbReference>
<proteinExistence type="inferred from homology"/>
<feature type="domain" description="RNA polymerase sigma-70 region 2" evidence="6">
    <location>
        <begin position="26"/>
        <end position="93"/>
    </location>
</feature>
<evidence type="ECO:0000256" key="2">
    <source>
        <dbReference type="ARBA" id="ARBA00023015"/>
    </source>
</evidence>
<protein>
    <submittedName>
        <fullName evidence="8">Unannotated protein</fullName>
    </submittedName>
</protein>
<accession>A0A6J7CIC6</accession>